<dbReference type="AlphaFoldDB" id="Q1PZ08"/>
<dbReference type="EMBL" id="CT573072">
    <property type="protein sequence ID" value="CAJ72326.1"/>
    <property type="molecule type" value="Genomic_DNA"/>
</dbReference>
<organism evidence="1">
    <name type="scientific">Kuenenia stuttgartiensis</name>
    <dbReference type="NCBI Taxonomy" id="174633"/>
    <lineage>
        <taxon>Bacteria</taxon>
        <taxon>Pseudomonadati</taxon>
        <taxon>Planctomycetota</taxon>
        <taxon>Candidatus Brocadiia</taxon>
        <taxon>Candidatus Brocadiales</taxon>
        <taxon>Candidatus Brocadiaceae</taxon>
        <taxon>Candidatus Kuenenia</taxon>
    </lineage>
</organism>
<name>Q1PZ08_KUEST</name>
<protein>
    <submittedName>
        <fullName evidence="1">Uncharacterized protein</fullName>
    </submittedName>
</protein>
<sequence>MPDNARKPTFLSFTSAGFESNPDRVVLARIGKKNGCANAMDFGLTTNMANHKMPTLIEQREK</sequence>
<reference evidence="1" key="2">
    <citation type="submission" date="2006-01" db="EMBL/GenBank/DDBJ databases">
        <authorList>
            <person name="Genoscope"/>
        </authorList>
    </citation>
    <scope>NUCLEOTIDE SEQUENCE</scope>
</reference>
<evidence type="ECO:0000313" key="1">
    <source>
        <dbReference type="EMBL" id="CAJ72326.1"/>
    </source>
</evidence>
<gene>
    <name evidence="1" type="ORF">kustd1581</name>
</gene>
<accession>Q1PZ08</accession>
<reference evidence="1" key="1">
    <citation type="journal article" date="2006" name="Nature">
        <title>Deciphering the evolution and metabolism of an anammox bacterium from a community genome.</title>
        <authorList>
            <person name="Strous M."/>
            <person name="Pelletier E."/>
            <person name="Mangenot S."/>
            <person name="Rattei T."/>
            <person name="Lehner A."/>
            <person name="Taylor M.W."/>
            <person name="Horn M."/>
            <person name="Daims H."/>
            <person name="Bartol-Mavel D."/>
            <person name="Wincker P."/>
            <person name="Barbe V."/>
            <person name="Fonknechten N."/>
            <person name="Vallenet D."/>
            <person name="Segurens B."/>
            <person name="Schenowitz-Truong C."/>
            <person name="Medigue C."/>
            <person name="Collingro A."/>
            <person name="Snel B."/>
            <person name="Dutilh B.E."/>
            <person name="OpDenCamp H.J.M."/>
            <person name="vanDerDrift C."/>
            <person name="Cirpus I."/>
            <person name="vanDePas-Schoonen K.T."/>
            <person name="Harhangi H.R."/>
            <person name="vanNiftrik L."/>
            <person name="Schmid M."/>
            <person name="Keltjens J."/>
            <person name="vanDeVossenberg J."/>
            <person name="Kartal B."/>
            <person name="Meier H."/>
            <person name="Frishman D."/>
            <person name="Huynen M.A."/>
            <person name="Mewes H."/>
            <person name="Weissenbach J."/>
            <person name="Jetten M.S.M."/>
            <person name="Wagner M."/>
            <person name="LePaslier D."/>
        </authorList>
    </citation>
    <scope>NUCLEOTIDE SEQUENCE</scope>
</reference>
<proteinExistence type="predicted"/>